<dbReference type="Pfam" id="PF00335">
    <property type="entry name" value="Tetraspanin"/>
    <property type="match status" value="1"/>
</dbReference>
<keyword evidence="5" id="KW-0472">Membrane</keyword>
<keyword evidence="4" id="KW-1133">Transmembrane helix</keyword>
<keyword evidence="7" id="KW-1185">Reference proteome</keyword>
<organism evidence="6 7">
    <name type="scientific">Punica granatum</name>
    <name type="common">Pomegranate</name>
    <dbReference type="NCBI Taxonomy" id="22663"/>
    <lineage>
        <taxon>Eukaryota</taxon>
        <taxon>Viridiplantae</taxon>
        <taxon>Streptophyta</taxon>
        <taxon>Embryophyta</taxon>
        <taxon>Tracheophyta</taxon>
        <taxon>Spermatophyta</taxon>
        <taxon>Magnoliopsida</taxon>
        <taxon>eudicotyledons</taxon>
        <taxon>Gunneridae</taxon>
        <taxon>Pentapetalae</taxon>
        <taxon>rosids</taxon>
        <taxon>malvids</taxon>
        <taxon>Myrtales</taxon>
        <taxon>Lythraceae</taxon>
        <taxon>Punica</taxon>
    </lineage>
</organism>
<sequence length="264" mass="29904">MAAKAKQMDIIVGSIAIFTFLLSLPILASVIWLLYMRDYDCEELLRLPKVQVGIGIALICAFLISNAAVLLRSRIPALGFLLAMVMLIMMFTAGLALLGVYKMASRKVLASPAWLRAKVYDDRHWNNIKSCIYDTGACNDLIKRMSTVKSYDFNMKKLSSIESGCCRPPAICDMDYVNATFWRRKSNIELPVNNSQIVHNDDCDAWRNDMELMCYNCDSCREGFLSALETKWWKLGLFLVLMSLLLTVSHLLLFLASMWQRVAG</sequence>
<dbReference type="GO" id="GO:0016020">
    <property type="term" value="C:membrane"/>
    <property type="evidence" value="ECO:0007669"/>
    <property type="project" value="UniProtKB-SubCell"/>
</dbReference>
<dbReference type="GO" id="GO:0009734">
    <property type="term" value="P:auxin-activated signaling pathway"/>
    <property type="evidence" value="ECO:0007669"/>
    <property type="project" value="InterPro"/>
</dbReference>
<dbReference type="InterPro" id="IPR018499">
    <property type="entry name" value="Tetraspanin/Peripherin"/>
</dbReference>
<evidence type="ECO:0000256" key="1">
    <source>
        <dbReference type="ARBA" id="ARBA00004141"/>
    </source>
</evidence>
<reference evidence="6 7" key="1">
    <citation type="submission" date="2017-11" db="EMBL/GenBank/DDBJ databases">
        <title>De-novo sequencing of pomegranate (Punica granatum L.) genome.</title>
        <authorList>
            <person name="Akparov Z."/>
            <person name="Amiraslanov A."/>
            <person name="Hajiyeva S."/>
            <person name="Abbasov M."/>
            <person name="Kaur K."/>
            <person name="Hamwieh A."/>
            <person name="Solovyev V."/>
            <person name="Salamov A."/>
            <person name="Braich B."/>
            <person name="Kosarev P."/>
            <person name="Mahmoud A."/>
            <person name="Hajiyev E."/>
            <person name="Babayeva S."/>
            <person name="Izzatullayeva V."/>
            <person name="Mammadov A."/>
            <person name="Mammadov A."/>
            <person name="Sharifova S."/>
            <person name="Ojaghi J."/>
            <person name="Eynullazada K."/>
            <person name="Bayramov B."/>
            <person name="Abdulazimova A."/>
            <person name="Shahmuradov I."/>
        </authorList>
    </citation>
    <scope>NUCLEOTIDE SEQUENCE [LARGE SCALE GENOMIC DNA]</scope>
    <source>
        <strain evidence="7">cv. AG2017</strain>
        <tissue evidence="6">Leaf</tissue>
    </source>
</reference>
<evidence type="ECO:0000256" key="2">
    <source>
        <dbReference type="ARBA" id="ARBA00006840"/>
    </source>
</evidence>
<comment type="similarity">
    <text evidence="2">Belongs to the tetraspanin (TM4SF) family.</text>
</comment>
<gene>
    <name evidence="6" type="ORF">CRG98_026809</name>
</gene>
<comment type="caution">
    <text evidence="6">The sequence shown here is derived from an EMBL/GenBank/DDBJ whole genome shotgun (WGS) entry which is preliminary data.</text>
</comment>
<accession>A0A2I0J9A2</accession>
<dbReference type="AlphaFoldDB" id="A0A2I0J9A2"/>
<evidence type="ECO:0000313" key="6">
    <source>
        <dbReference type="EMBL" id="PKI52809.1"/>
    </source>
</evidence>
<name>A0A2I0J9A2_PUNGR</name>
<evidence type="ECO:0000256" key="5">
    <source>
        <dbReference type="ARBA" id="ARBA00023136"/>
    </source>
</evidence>
<evidence type="ECO:0000256" key="3">
    <source>
        <dbReference type="ARBA" id="ARBA00022692"/>
    </source>
</evidence>
<dbReference type="GeneID" id="116193630"/>
<dbReference type="OrthoDB" id="761290at2759"/>
<dbReference type="Proteomes" id="UP000233551">
    <property type="component" value="Unassembled WGS sequence"/>
</dbReference>
<evidence type="ECO:0000313" key="7">
    <source>
        <dbReference type="Proteomes" id="UP000233551"/>
    </source>
</evidence>
<dbReference type="PANTHER" id="PTHR32191">
    <property type="entry name" value="TETRASPANIN-8-RELATED"/>
    <property type="match status" value="1"/>
</dbReference>
<proteinExistence type="inferred from homology"/>
<keyword evidence="3" id="KW-0812">Transmembrane</keyword>
<dbReference type="InterPro" id="IPR044991">
    <property type="entry name" value="TET_plant"/>
</dbReference>
<dbReference type="EMBL" id="PGOL01001895">
    <property type="protein sequence ID" value="PKI52809.1"/>
    <property type="molecule type" value="Genomic_DNA"/>
</dbReference>
<protein>
    <submittedName>
        <fullName evidence="6">Uncharacterized protein</fullName>
    </submittedName>
</protein>
<evidence type="ECO:0000256" key="4">
    <source>
        <dbReference type="ARBA" id="ARBA00022989"/>
    </source>
</evidence>
<comment type="subcellular location">
    <subcellularLocation>
        <location evidence="1">Membrane</location>
        <topology evidence="1">Multi-pass membrane protein</topology>
    </subcellularLocation>
</comment>